<dbReference type="Pfam" id="PF09996">
    <property type="entry name" value="DUF2237"/>
    <property type="match status" value="1"/>
</dbReference>
<evidence type="ECO:0000313" key="2">
    <source>
        <dbReference type="Proteomes" id="UP000027997"/>
    </source>
</evidence>
<evidence type="ECO:0000313" key="1">
    <source>
        <dbReference type="EMBL" id="KEI72272.1"/>
    </source>
</evidence>
<accession>A0A081KDP6</accession>
<reference evidence="1 2" key="1">
    <citation type="submission" date="2014-06" db="EMBL/GenBank/DDBJ databases">
        <title>Whole Genome Sequences of Three Symbiotic Endozoicomonas Bacteria.</title>
        <authorList>
            <person name="Neave M.J."/>
            <person name="Apprill A."/>
            <person name="Voolstra C.R."/>
        </authorList>
    </citation>
    <scope>NUCLEOTIDE SEQUENCE [LARGE SCALE GENOMIC DNA]</scope>
    <source>
        <strain evidence="1 2">DSM 22380</strain>
    </source>
</reference>
<proteinExistence type="predicted"/>
<sequence length="124" mass="13838">MVTLASTQKNVFNKPLKPCCLNPAAGFFRDGFCHTVEQDVGRHTVCALMTDEFLKFSLSKGNDLITPRPEWGFPGLKAGDRWCLCANRWNEALKANVAPPVFLEATHQETLNIIPMTTLQKFAV</sequence>
<dbReference type="Gene3D" id="3.30.56.110">
    <property type="entry name" value="Protein of unknown function DUF2237"/>
    <property type="match status" value="1"/>
</dbReference>
<dbReference type="PANTHER" id="PTHR37466">
    <property type="entry name" value="SLR1628 PROTEIN"/>
    <property type="match status" value="1"/>
</dbReference>
<comment type="caution">
    <text evidence="1">The sequence shown here is derived from an EMBL/GenBank/DDBJ whole genome shotgun (WGS) entry which is preliminary data.</text>
</comment>
<protein>
    <recommendedName>
        <fullName evidence="3">DUF2237 domain-containing protein</fullName>
    </recommendedName>
</protein>
<name>A0A081KDP6_9GAMM</name>
<evidence type="ECO:0008006" key="3">
    <source>
        <dbReference type="Google" id="ProtNLM"/>
    </source>
</evidence>
<dbReference type="InterPro" id="IPR018714">
    <property type="entry name" value="DUF2237"/>
</dbReference>
<keyword evidence="2" id="KW-1185">Reference proteome</keyword>
<dbReference type="RefSeq" id="WP_026258440.1">
    <property type="nucleotide sequence ID" value="NZ_JOJP01000001.1"/>
</dbReference>
<dbReference type="AlphaFoldDB" id="A0A081KDP6"/>
<organism evidence="1 2">
    <name type="scientific">Endozoicomonas elysicola</name>
    <dbReference type="NCBI Taxonomy" id="305900"/>
    <lineage>
        <taxon>Bacteria</taxon>
        <taxon>Pseudomonadati</taxon>
        <taxon>Pseudomonadota</taxon>
        <taxon>Gammaproteobacteria</taxon>
        <taxon>Oceanospirillales</taxon>
        <taxon>Endozoicomonadaceae</taxon>
        <taxon>Endozoicomonas</taxon>
    </lineage>
</organism>
<dbReference type="EMBL" id="JOJP01000001">
    <property type="protein sequence ID" value="KEI72272.1"/>
    <property type="molecule type" value="Genomic_DNA"/>
</dbReference>
<dbReference type="Proteomes" id="UP000027997">
    <property type="component" value="Unassembled WGS sequence"/>
</dbReference>
<dbReference type="eggNOG" id="COG3651">
    <property type="taxonomic scope" value="Bacteria"/>
</dbReference>
<gene>
    <name evidence="1" type="ORF">GV64_17390</name>
</gene>
<dbReference type="PANTHER" id="PTHR37466:SF1">
    <property type="entry name" value="SLR1628 PROTEIN"/>
    <property type="match status" value="1"/>
</dbReference>